<dbReference type="InterPro" id="IPR011990">
    <property type="entry name" value="TPR-like_helical_dom_sf"/>
</dbReference>
<dbReference type="EMBL" id="BMPZ01000003">
    <property type="protein sequence ID" value="GGI78988.1"/>
    <property type="molecule type" value="Genomic_DNA"/>
</dbReference>
<dbReference type="Pfam" id="PF08238">
    <property type="entry name" value="Sel1"/>
    <property type="match status" value="3"/>
</dbReference>
<gene>
    <name evidence="2" type="ORF">GCM10009332_15420</name>
</gene>
<dbReference type="SMART" id="SM00671">
    <property type="entry name" value="SEL1"/>
    <property type="match status" value="3"/>
</dbReference>
<dbReference type="RefSeq" id="WP_188919528.1">
    <property type="nucleotide sequence ID" value="NZ_BMPZ01000003.1"/>
</dbReference>
<sequence>MSYRWLKLAGLSLMISVTTDVGAFSIPLQQKDIAASKLAHIQLNAASGDARAQYLLALMQLSGKYTVKNMLQGAHWLEKAAEQGHIKAQQTLADLSFEGKLVTRNLKVAERWYLELAQTGERWAQFRLGFIYASGDADVPRHCGKALEYFYQVGDTVAMGNAAWILSTCPEAEFRDGNRALNLSLELLKDNHNDPTCLDNLAAAYAELGKFDDAVATQKKAIYALAGTKDSSKINGFKARLEHYQARKAYREVLPLHIQD</sequence>
<dbReference type="AlphaFoldDB" id="A0A917JS14"/>
<dbReference type="Proteomes" id="UP000613743">
    <property type="component" value="Unassembled WGS sequence"/>
</dbReference>
<evidence type="ECO:0000313" key="2">
    <source>
        <dbReference type="EMBL" id="GGI78988.1"/>
    </source>
</evidence>
<keyword evidence="1" id="KW-0732">Signal</keyword>
<dbReference type="SUPFAM" id="SSF81901">
    <property type="entry name" value="HCP-like"/>
    <property type="match status" value="1"/>
</dbReference>
<feature type="chain" id="PRO_5037691168" description="Sel1 repeat family protein" evidence="1">
    <location>
        <begin position="24"/>
        <end position="260"/>
    </location>
</feature>
<keyword evidence="3" id="KW-1185">Reference proteome</keyword>
<dbReference type="PANTHER" id="PTHR11102">
    <property type="entry name" value="SEL-1-LIKE PROTEIN"/>
    <property type="match status" value="1"/>
</dbReference>
<organism evidence="2 3">
    <name type="scientific">Shewanella gelidii</name>
    <dbReference type="NCBI Taxonomy" id="1642821"/>
    <lineage>
        <taxon>Bacteria</taxon>
        <taxon>Pseudomonadati</taxon>
        <taxon>Pseudomonadota</taxon>
        <taxon>Gammaproteobacteria</taxon>
        <taxon>Alteromonadales</taxon>
        <taxon>Shewanellaceae</taxon>
        <taxon>Shewanella</taxon>
    </lineage>
</organism>
<evidence type="ECO:0008006" key="4">
    <source>
        <dbReference type="Google" id="ProtNLM"/>
    </source>
</evidence>
<dbReference type="InterPro" id="IPR050767">
    <property type="entry name" value="Sel1_AlgK"/>
</dbReference>
<evidence type="ECO:0000313" key="3">
    <source>
        <dbReference type="Proteomes" id="UP000613743"/>
    </source>
</evidence>
<comment type="caution">
    <text evidence="2">The sequence shown here is derived from an EMBL/GenBank/DDBJ whole genome shotgun (WGS) entry which is preliminary data.</text>
</comment>
<accession>A0A917JS14</accession>
<dbReference type="Gene3D" id="1.25.40.10">
    <property type="entry name" value="Tetratricopeptide repeat domain"/>
    <property type="match status" value="2"/>
</dbReference>
<reference evidence="2" key="1">
    <citation type="journal article" date="2014" name="Int. J. Syst. Evol. Microbiol.">
        <title>Complete genome sequence of Corynebacterium casei LMG S-19264T (=DSM 44701T), isolated from a smear-ripened cheese.</title>
        <authorList>
            <consortium name="US DOE Joint Genome Institute (JGI-PGF)"/>
            <person name="Walter F."/>
            <person name="Albersmeier A."/>
            <person name="Kalinowski J."/>
            <person name="Ruckert C."/>
        </authorList>
    </citation>
    <scope>NUCLEOTIDE SEQUENCE</scope>
    <source>
        <strain evidence="2">JCM 30804</strain>
    </source>
</reference>
<protein>
    <recommendedName>
        <fullName evidence="4">Sel1 repeat family protein</fullName>
    </recommendedName>
</protein>
<dbReference type="InterPro" id="IPR006597">
    <property type="entry name" value="Sel1-like"/>
</dbReference>
<feature type="signal peptide" evidence="1">
    <location>
        <begin position="1"/>
        <end position="23"/>
    </location>
</feature>
<name>A0A917JS14_9GAMM</name>
<evidence type="ECO:0000256" key="1">
    <source>
        <dbReference type="SAM" id="SignalP"/>
    </source>
</evidence>
<reference evidence="2" key="2">
    <citation type="submission" date="2020-09" db="EMBL/GenBank/DDBJ databases">
        <authorList>
            <person name="Sun Q."/>
            <person name="Ohkuma M."/>
        </authorList>
    </citation>
    <scope>NUCLEOTIDE SEQUENCE</scope>
    <source>
        <strain evidence="2">JCM 30804</strain>
    </source>
</reference>
<proteinExistence type="predicted"/>
<dbReference type="PANTHER" id="PTHR11102:SF160">
    <property type="entry name" value="ERAD-ASSOCIATED E3 UBIQUITIN-PROTEIN LIGASE COMPONENT HRD3"/>
    <property type="match status" value="1"/>
</dbReference>